<protein>
    <submittedName>
        <fullName evidence="1">Uncharacterized protein</fullName>
    </submittedName>
</protein>
<organism evidence="1">
    <name type="scientific">Alexandrium catenella</name>
    <name type="common">Red tide dinoflagellate</name>
    <name type="synonym">Gonyaulax catenella</name>
    <dbReference type="NCBI Taxonomy" id="2925"/>
    <lineage>
        <taxon>Eukaryota</taxon>
        <taxon>Sar</taxon>
        <taxon>Alveolata</taxon>
        <taxon>Dinophyceae</taxon>
        <taxon>Gonyaulacales</taxon>
        <taxon>Pyrocystaceae</taxon>
        <taxon>Alexandrium</taxon>
    </lineage>
</organism>
<gene>
    <name evidence="1" type="ORF">ACAT0790_LOCUS10541</name>
</gene>
<accession>A0A7S1PZ44</accession>
<sequence length="152" mass="17296">MGATLGFESTIGSVLEGVGPDMREQLLLHMDALEKRHIRFRHVAVWRQAFLGGAADHHTLVYEYTFGKRLMSLKIDWGREGISFTDSVEDPCPNGDIIRRKWVRLGPEQVKKSILKVKDWDYLLTIWNCQHFSAYLFEQADEAFADVVGAGA</sequence>
<reference evidence="1" key="1">
    <citation type="submission" date="2021-01" db="EMBL/GenBank/DDBJ databases">
        <authorList>
            <person name="Corre E."/>
            <person name="Pelletier E."/>
            <person name="Niang G."/>
            <person name="Scheremetjew M."/>
            <person name="Finn R."/>
            <person name="Kale V."/>
            <person name="Holt S."/>
            <person name="Cochrane G."/>
            <person name="Meng A."/>
            <person name="Brown T."/>
            <person name="Cohen L."/>
        </authorList>
    </citation>
    <scope>NUCLEOTIDE SEQUENCE</scope>
    <source>
        <strain evidence="1">OF101</strain>
    </source>
</reference>
<dbReference type="EMBL" id="HBGE01017682">
    <property type="protein sequence ID" value="CAD9107332.1"/>
    <property type="molecule type" value="Transcribed_RNA"/>
</dbReference>
<name>A0A7S1PZ44_ALECA</name>
<proteinExistence type="predicted"/>
<evidence type="ECO:0000313" key="1">
    <source>
        <dbReference type="EMBL" id="CAD9107332.1"/>
    </source>
</evidence>
<dbReference type="AlphaFoldDB" id="A0A7S1PZ44"/>